<protein>
    <submittedName>
        <fullName evidence="1">Uncharacterized protein</fullName>
    </submittedName>
</protein>
<sequence length="34" mass="4174">MVNKKEQQFLVMCTMELLFFFDAGLYWNQQKVRS</sequence>
<keyword evidence="2" id="KW-1185">Reference proteome</keyword>
<dbReference type="AlphaFoldDB" id="A0A1H3Z7E4"/>
<dbReference type="Proteomes" id="UP000199041">
    <property type="component" value="Unassembled WGS sequence"/>
</dbReference>
<gene>
    <name evidence="1" type="ORF">SAMN05192529_11069</name>
</gene>
<reference evidence="1 2" key="1">
    <citation type="submission" date="2016-10" db="EMBL/GenBank/DDBJ databases">
        <authorList>
            <person name="de Groot N.N."/>
        </authorList>
    </citation>
    <scope>NUCLEOTIDE SEQUENCE [LARGE SCALE GENOMIC DNA]</scope>
    <source>
        <strain evidence="1 2">Vu-144</strain>
    </source>
</reference>
<organism evidence="1 2">
    <name type="scientific">Arachidicoccus rhizosphaerae</name>
    <dbReference type="NCBI Taxonomy" id="551991"/>
    <lineage>
        <taxon>Bacteria</taxon>
        <taxon>Pseudomonadati</taxon>
        <taxon>Bacteroidota</taxon>
        <taxon>Chitinophagia</taxon>
        <taxon>Chitinophagales</taxon>
        <taxon>Chitinophagaceae</taxon>
        <taxon>Arachidicoccus</taxon>
    </lineage>
</organism>
<accession>A0A1H3Z7E4</accession>
<name>A0A1H3Z7E4_9BACT</name>
<evidence type="ECO:0000313" key="1">
    <source>
        <dbReference type="EMBL" id="SEA19626.1"/>
    </source>
</evidence>
<proteinExistence type="predicted"/>
<evidence type="ECO:0000313" key="2">
    <source>
        <dbReference type="Proteomes" id="UP000199041"/>
    </source>
</evidence>
<dbReference type="EMBL" id="FNQY01000010">
    <property type="protein sequence ID" value="SEA19626.1"/>
    <property type="molecule type" value="Genomic_DNA"/>
</dbReference>